<name>A0A368Q587_SETIT</name>
<reference evidence="1" key="2">
    <citation type="submission" date="2015-07" db="EMBL/GenBank/DDBJ databases">
        <authorList>
            <person name="Noorani M."/>
        </authorList>
    </citation>
    <scope>NUCLEOTIDE SEQUENCE</scope>
    <source>
        <strain evidence="1">Yugu1</strain>
    </source>
</reference>
<dbReference type="AlphaFoldDB" id="A0A368Q587"/>
<reference evidence="1" key="1">
    <citation type="journal article" date="2012" name="Nat. Biotechnol.">
        <title>Reference genome sequence of the model plant Setaria.</title>
        <authorList>
            <person name="Bennetzen J.L."/>
            <person name="Schmutz J."/>
            <person name="Wang H."/>
            <person name="Percifield R."/>
            <person name="Hawkins J."/>
            <person name="Pontaroli A.C."/>
            <person name="Estep M."/>
            <person name="Feng L."/>
            <person name="Vaughn J.N."/>
            <person name="Grimwood J."/>
            <person name="Jenkins J."/>
            <person name="Barry K."/>
            <person name="Lindquist E."/>
            <person name="Hellsten U."/>
            <person name="Deshpande S."/>
            <person name="Wang X."/>
            <person name="Wu X."/>
            <person name="Mitros T."/>
            <person name="Triplett J."/>
            <person name="Yang X."/>
            <person name="Ye C.Y."/>
            <person name="Mauro-Herrera M."/>
            <person name="Wang L."/>
            <person name="Li P."/>
            <person name="Sharma M."/>
            <person name="Sharma R."/>
            <person name="Ronald P.C."/>
            <person name="Panaud O."/>
            <person name="Kellogg E.A."/>
            <person name="Brutnell T.P."/>
            <person name="Doust A.N."/>
            <person name="Tuskan G.A."/>
            <person name="Rokhsar D."/>
            <person name="Devos K.M."/>
        </authorList>
    </citation>
    <scope>NUCLEOTIDE SEQUENCE [LARGE SCALE GENOMIC DNA]</scope>
    <source>
        <strain evidence="1">Yugu1</strain>
    </source>
</reference>
<gene>
    <name evidence="1" type="ORF">SETIT_2G325300v2</name>
</gene>
<proteinExistence type="predicted"/>
<accession>A0A368Q587</accession>
<organism evidence="1">
    <name type="scientific">Setaria italica</name>
    <name type="common">Foxtail millet</name>
    <name type="synonym">Panicum italicum</name>
    <dbReference type="NCBI Taxonomy" id="4555"/>
    <lineage>
        <taxon>Eukaryota</taxon>
        <taxon>Viridiplantae</taxon>
        <taxon>Streptophyta</taxon>
        <taxon>Embryophyta</taxon>
        <taxon>Tracheophyta</taxon>
        <taxon>Spermatophyta</taxon>
        <taxon>Magnoliopsida</taxon>
        <taxon>Liliopsida</taxon>
        <taxon>Poales</taxon>
        <taxon>Poaceae</taxon>
        <taxon>PACMAD clade</taxon>
        <taxon>Panicoideae</taxon>
        <taxon>Panicodae</taxon>
        <taxon>Paniceae</taxon>
        <taxon>Cenchrinae</taxon>
        <taxon>Setaria</taxon>
    </lineage>
</organism>
<sequence>MKRSGSIQVANAYAFDGDGDAAAGCSKAAALCGRPWPSSLKLGDARAIITSGAGVPRACAADGDRALCRRRTCACCTGGQRRSIRPRRRVGSLLAVRYS</sequence>
<dbReference type="EMBL" id="CM003529">
    <property type="protein sequence ID" value="RCV13161.1"/>
    <property type="molecule type" value="Genomic_DNA"/>
</dbReference>
<evidence type="ECO:0000313" key="1">
    <source>
        <dbReference type="EMBL" id="RCV13161.1"/>
    </source>
</evidence>
<protein>
    <submittedName>
        <fullName evidence="1">Uncharacterized protein</fullName>
    </submittedName>
</protein>